<keyword evidence="1" id="KW-0472">Membrane</keyword>
<accession>Q0AVG3</accession>
<dbReference type="SUPFAM" id="SSF103473">
    <property type="entry name" value="MFS general substrate transporter"/>
    <property type="match status" value="1"/>
</dbReference>
<proteinExistence type="predicted"/>
<dbReference type="eggNOG" id="COG1413">
    <property type="taxonomic scope" value="Bacteria"/>
</dbReference>
<keyword evidence="4" id="KW-1185">Reference proteome</keyword>
<gene>
    <name evidence="3" type="ordered locus">Swol_1996</name>
</gene>
<evidence type="ECO:0000256" key="1">
    <source>
        <dbReference type="SAM" id="Phobius"/>
    </source>
</evidence>
<feature type="transmembrane region" description="Helical" evidence="1">
    <location>
        <begin position="114"/>
        <end position="138"/>
    </location>
</feature>
<dbReference type="InterPro" id="IPR014710">
    <property type="entry name" value="RmlC-like_jellyroll"/>
</dbReference>
<dbReference type="SUPFAM" id="SSF51206">
    <property type="entry name" value="cAMP-binding domain-like"/>
    <property type="match status" value="1"/>
</dbReference>
<feature type="transmembrane region" description="Helical" evidence="1">
    <location>
        <begin position="179"/>
        <end position="196"/>
    </location>
</feature>
<dbReference type="AlphaFoldDB" id="Q0AVG3"/>
<dbReference type="Pfam" id="PF00027">
    <property type="entry name" value="cNMP_binding"/>
    <property type="match status" value="1"/>
</dbReference>
<dbReference type="InterPro" id="IPR036259">
    <property type="entry name" value="MFS_trans_sf"/>
</dbReference>
<keyword evidence="1" id="KW-0812">Transmembrane</keyword>
<organism evidence="3 4">
    <name type="scientific">Syntrophomonas wolfei subsp. wolfei (strain DSM 2245B / Goettingen)</name>
    <dbReference type="NCBI Taxonomy" id="335541"/>
    <lineage>
        <taxon>Bacteria</taxon>
        <taxon>Bacillati</taxon>
        <taxon>Bacillota</taxon>
        <taxon>Clostridia</taxon>
        <taxon>Eubacteriales</taxon>
        <taxon>Syntrophomonadaceae</taxon>
        <taxon>Syntrophomonas</taxon>
    </lineage>
</organism>
<feature type="transmembrane region" description="Helical" evidence="1">
    <location>
        <begin position="391"/>
        <end position="411"/>
    </location>
</feature>
<feature type="transmembrane region" description="Helical" evidence="1">
    <location>
        <begin position="54"/>
        <end position="73"/>
    </location>
</feature>
<dbReference type="InterPro" id="IPR016024">
    <property type="entry name" value="ARM-type_fold"/>
</dbReference>
<feature type="transmembrane region" description="Helical" evidence="1">
    <location>
        <begin position="20"/>
        <end position="42"/>
    </location>
</feature>
<feature type="transmembrane region" description="Helical" evidence="1">
    <location>
        <begin position="150"/>
        <end position="173"/>
    </location>
</feature>
<dbReference type="KEGG" id="swo:Swol_1996"/>
<reference evidence="4" key="1">
    <citation type="journal article" date="2010" name="Environ. Microbiol.">
        <title>The genome of Syntrophomonas wolfei: new insights into syntrophic metabolism and biohydrogen production.</title>
        <authorList>
            <person name="Sieber J.R."/>
            <person name="Sims D.R."/>
            <person name="Han C."/>
            <person name="Kim E."/>
            <person name="Lykidis A."/>
            <person name="Lapidus A.L."/>
            <person name="McDonnald E."/>
            <person name="Rohlin L."/>
            <person name="Culley D.E."/>
            <person name="Gunsalus R."/>
            <person name="McInerney M.J."/>
        </authorList>
    </citation>
    <scope>NUCLEOTIDE SEQUENCE [LARGE SCALE GENOMIC DNA]</scope>
    <source>
        <strain evidence="4">DSM 2245B / Goettingen</strain>
    </source>
</reference>
<name>Q0AVG3_SYNWW</name>
<dbReference type="Gene3D" id="2.60.120.10">
    <property type="entry name" value="Jelly Rolls"/>
    <property type="match status" value="1"/>
</dbReference>
<dbReference type="EMBL" id="CP000448">
    <property type="protein sequence ID" value="ABI69291.1"/>
    <property type="molecule type" value="Genomic_DNA"/>
</dbReference>
<dbReference type="PROSITE" id="PS50042">
    <property type="entry name" value="CNMP_BINDING_3"/>
    <property type="match status" value="1"/>
</dbReference>
<evidence type="ECO:0000259" key="2">
    <source>
        <dbReference type="PROSITE" id="PS50042"/>
    </source>
</evidence>
<feature type="transmembrane region" description="Helical" evidence="1">
    <location>
        <begin position="364"/>
        <end position="385"/>
    </location>
</feature>
<dbReference type="STRING" id="335541.Swol_1996"/>
<dbReference type="InterPro" id="IPR000595">
    <property type="entry name" value="cNMP-bd_dom"/>
</dbReference>
<dbReference type="SUPFAM" id="SSF48371">
    <property type="entry name" value="ARM repeat"/>
    <property type="match status" value="2"/>
</dbReference>
<feature type="transmembrane region" description="Helical" evidence="1">
    <location>
        <begin position="324"/>
        <end position="343"/>
    </location>
</feature>
<dbReference type="CDD" id="cd00038">
    <property type="entry name" value="CAP_ED"/>
    <property type="match status" value="1"/>
</dbReference>
<sequence>MFVLGKQLLVRPDDTHRLRLMIPVFFSLGVGEVLGISSSTAIFNVRYGVEYLPLMYVLEAAGLLLLSLLIADLSGRMDRSRFLRVTYGMMAGIVLLNGLVLVLSKFFAFSLWPVFYPILLVTSMVVFFQLTPLIWLIALDVCSTQQAKRLFPLMAGASTIGCIAAGVIGKLLTPIGVEIIYLFWSLFLLGGGYYLFQTIEYYISPLKALTVEEPTNLKNSIVSIYRSRFLLGMLSLLTLIMTLYFLMDYQFNTVARITYNDEAQLAGFLAIFLAISNVVAVVIELGFLSRIMSLLGVGNVLLLVVAGLGCSFIITIIFTSGPWALGAVFISYLITKIMVNVLGEPSYQLLFKVIPPQGRDGIRFLVEALIILGGMIGGAAVSALYSAGIISMQSMLVSALLLAIIATFVAWKTRGMYLNELLRSIGNGVKDLSENGAAFLGRYVPSTFLTQLFSFLHHPDDRKRTLALEIAEQLDSHALEPRLGDLLKDSCADVRRSALKYCLRLDNTSYHQESIMACCMDEEPEVRAAAIDLWPVLNLDRHQLYQALDDPDSLVVAHAVTAICSLEQAINYPKVIDAVKRCLDEGETSAATICQAISSAGLDKFSPRLISMLDSSPQLRTAACEALGKLQICNSIPRIIDVYAKGDRDFHKVADQALIDMGEDAVPILLDEINKQTDLRSWLGIIKALSALNREDRHSKLLIDSCLQRLEQLAIFKEVPSLIKSLNYADLANVAFLRYQEIYSLQIEGCWAVLGSIYDPLVVSRVRTASQDEDIELREISLEALSEGLVDRRLARAMLEAMVSPATIPKPSADIVKAKLKKAQSLDDYWFSAISTAALSRLEGGNTMKDREMLSLLDKVMLLKSVELFSYLQLEELGLLARVARLEIYDEGTVLLQEGQPNSNLYVIIDGHIELSAYSAGAGVNATIAVRGTGDTVGDSSVFDQSASSLTAQIILSEATLLILEGKDIHRLCSLYPNIAMGFIKAISGRNRKLEKMLITMA</sequence>
<evidence type="ECO:0000313" key="4">
    <source>
        <dbReference type="Proteomes" id="UP000001968"/>
    </source>
</evidence>
<dbReference type="Gene3D" id="1.25.10.10">
    <property type="entry name" value="Leucine-rich Repeat Variant"/>
    <property type="match status" value="2"/>
</dbReference>
<dbReference type="InterPro" id="IPR011989">
    <property type="entry name" value="ARM-like"/>
</dbReference>
<dbReference type="InterPro" id="IPR018490">
    <property type="entry name" value="cNMP-bd_dom_sf"/>
</dbReference>
<feature type="transmembrane region" description="Helical" evidence="1">
    <location>
        <begin position="229"/>
        <end position="247"/>
    </location>
</feature>
<protein>
    <submittedName>
        <fullName evidence="3">cAMP-binding protein</fullName>
    </submittedName>
</protein>
<dbReference type="HOGENOM" id="CLU_299333_0_0_9"/>
<keyword evidence="1" id="KW-1133">Transmembrane helix</keyword>
<evidence type="ECO:0000313" key="3">
    <source>
        <dbReference type="EMBL" id="ABI69291.1"/>
    </source>
</evidence>
<feature type="transmembrane region" description="Helical" evidence="1">
    <location>
        <begin position="300"/>
        <end position="318"/>
    </location>
</feature>
<feature type="domain" description="Cyclic nucleotide-binding" evidence="2">
    <location>
        <begin position="868"/>
        <end position="972"/>
    </location>
</feature>
<feature type="transmembrane region" description="Helical" evidence="1">
    <location>
        <begin position="267"/>
        <end position="288"/>
    </location>
</feature>
<dbReference type="OrthoDB" id="9798104at2"/>
<dbReference type="SMART" id="SM00100">
    <property type="entry name" value="cNMP"/>
    <property type="match status" value="1"/>
</dbReference>
<dbReference type="eggNOG" id="COG0664">
    <property type="taxonomic scope" value="Bacteria"/>
</dbReference>
<dbReference type="Proteomes" id="UP000001968">
    <property type="component" value="Chromosome"/>
</dbReference>
<feature type="transmembrane region" description="Helical" evidence="1">
    <location>
        <begin position="85"/>
        <end position="108"/>
    </location>
</feature>
<dbReference type="RefSeq" id="WP_011641383.1">
    <property type="nucleotide sequence ID" value="NC_008346.1"/>
</dbReference>